<accession>E9SD15</accession>
<evidence type="ECO:0000313" key="3">
    <source>
        <dbReference type="Proteomes" id="UP000004259"/>
    </source>
</evidence>
<dbReference type="STRING" id="246199.CUS_6027"/>
<keyword evidence="1" id="KW-0732">Signal</keyword>
<evidence type="ECO:0000313" key="2">
    <source>
        <dbReference type="EMBL" id="EGC02784.1"/>
    </source>
</evidence>
<dbReference type="InterPro" id="IPR032675">
    <property type="entry name" value="LRR_dom_sf"/>
</dbReference>
<dbReference type="Gene3D" id="3.80.10.10">
    <property type="entry name" value="Ribonuclease Inhibitor"/>
    <property type="match status" value="3"/>
</dbReference>
<dbReference type="PANTHER" id="PTHR45661">
    <property type="entry name" value="SURFACE ANTIGEN"/>
    <property type="match status" value="1"/>
</dbReference>
<dbReference type="RefSeq" id="WP_002850144.1">
    <property type="nucleotide sequence ID" value="NZ_ADKM02000086.1"/>
</dbReference>
<dbReference type="Proteomes" id="UP000004259">
    <property type="component" value="Unassembled WGS sequence"/>
</dbReference>
<feature type="chain" id="PRO_5038505695" description="Fibronectin type III domain protein" evidence="1">
    <location>
        <begin position="23"/>
        <end position="445"/>
    </location>
</feature>
<evidence type="ECO:0008006" key="4">
    <source>
        <dbReference type="Google" id="ProtNLM"/>
    </source>
</evidence>
<dbReference type="InterPro" id="IPR026906">
    <property type="entry name" value="LRR_5"/>
</dbReference>
<dbReference type="eggNOG" id="COG4886">
    <property type="taxonomic scope" value="Bacteria"/>
</dbReference>
<proteinExistence type="predicted"/>
<dbReference type="AlphaFoldDB" id="E9SD15"/>
<organism evidence="2 3">
    <name type="scientific">Ruminococcus albus 8</name>
    <dbReference type="NCBI Taxonomy" id="246199"/>
    <lineage>
        <taxon>Bacteria</taxon>
        <taxon>Bacillati</taxon>
        <taxon>Bacillota</taxon>
        <taxon>Clostridia</taxon>
        <taxon>Eubacteriales</taxon>
        <taxon>Oscillospiraceae</taxon>
        <taxon>Ruminococcus</taxon>
    </lineage>
</organism>
<evidence type="ECO:0000256" key="1">
    <source>
        <dbReference type="SAM" id="SignalP"/>
    </source>
</evidence>
<reference evidence="2 3" key="1">
    <citation type="submission" date="2011-02" db="EMBL/GenBank/DDBJ databases">
        <authorList>
            <person name="Nelson K.E."/>
            <person name="Sutton G."/>
            <person name="Torralba M."/>
            <person name="Durkin S."/>
            <person name="Harkins D."/>
            <person name="Montgomery R."/>
            <person name="Ziemer C."/>
            <person name="Klaassens E."/>
            <person name="Ocuiv P."/>
            <person name="Morrison M."/>
        </authorList>
    </citation>
    <scope>NUCLEOTIDE SEQUENCE [LARGE SCALE GENOMIC DNA]</scope>
    <source>
        <strain evidence="2 3">8</strain>
    </source>
</reference>
<dbReference type="EMBL" id="ADKM02000086">
    <property type="protein sequence ID" value="EGC02784.1"/>
    <property type="molecule type" value="Genomic_DNA"/>
</dbReference>
<dbReference type="SUPFAM" id="SSF52058">
    <property type="entry name" value="L domain-like"/>
    <property type="match status" value="1"/>
</dbReference>
<name>E9SD15_RUMAL</name>
<gene>
    <name evidence="2" type="ORF">CUS_6027</name>
</gene>
<dbReference type="Pfam" id="PF13306">
    <property type="entry name" value="LRR_5"/>
    <property type="match status" value="1"/>
</dbReference>
<keyword evidence="3" id="KW-1185">Reference proteome</keyword>
<dbReference type="PANTHER" id="PTHR45661:SF3">
    <property type="entry name" value="IG-LIKE DOMAIN-CONTAINING PROTEIN"/>
    <property type="match status" value="1"/>
</dbReference>
<sequence>MVNTNKKIAAGLLALTFVFGGAALPTGVVSNNTVISASAEELTYGNFTYTMLEDGTIEISKYTGSETAVEIPSEIDGVAVTSIGKRAFYCTSFKRVIMPYGITNIGDEAFDDSNNLVEVTIPDSVVNLGDFVFMGCDSLEHVVLSKNLTSISQGAFRDCEKLTSVTIPYGVTVVGDYAFEFCPCLESVELPNSITSIGYSAFGYGTSLKNINIPEGTSIIGEDAFRYCAMSEVVIPDSVTRIERSAFYSCKNLKSVYLPDGLTYLGDHVFCYCSNLESINIPKSLSTLPVYAFYETGIIDIAIPESVTTIGKNAFHYYDREKKVYSPIPDLTISCYSGSYAEQYAIENGINYKLIYKYPEVTDIDYSTTYHQFRLSWTPVEGADKYGIAAFIAGKWRVQTYTDKTTFTSPKLKAGDTYKLLIAARVNGEWDLSNINSRAFTVTVK</sequence>
<feature type="signal peptide" evidence="1">
    <location>
        <begin position="1"/>
        <end position="22"/>
    </location>
</feature>
<protein>
    <recommendedName>
        <fullName evidence="4">Fibronectin type III domain protein</fullName>
    </recommendedName>
</protein>
<dbReference type="InterPro" id="IPR053139">
    <property type="entry name" value="Surface_bspA-like"/>
</dbReference>
<dbReference type="OrthoDB" id="1819725at2"/>
<comment type="caution">
    <text evidence="2">The sequence shown here is derived from an EMBL/GenBank/DDBJ whole genome shotgun (WGS) entry which is preliminary data.</text>
</comment>